<dbReference type="InterPro" id="IPR036909">
    <property type="entry name" value="Cyt_c-like_dom_sf"/>
</dbReference>
<keyword evidence="5" id="KW-1133">Transmembrane helix</keyword>
<accession>A0ABM8Z3E5</accession>
<proteinExistence type="predicted"/>
<dbReference type="Proteomes" id="UP000839052">
    <property type="component" value="Chromosome"/>
</dbReference>
<dbReference type="Pfam" id="PF00034">
    <property type="entry name" value="Cytochrom_C"/>
    <property type="match status" value="1"/>
</dbReference>
<evidence type="ECO:0000313" key="7">
    <source>
        <dbReference type="EMBL" id="CAG9934331.1"/>
    </source>
</evidence>
<evidence type="ECO:0000256" key="5">
    <source>
        <dbReference type="SAM" id="Phobius"/>
    </source>
</evidence>
<protein>
    <submittedName>
        <fullName evidence="7">Cytochrome c domain-containing protein</fullName>
    </submittedName>
</protein>
<dbReference type="SUPFAM" id="SSF46626">
    <property type="entry name" value="Cytochrome c"/>
    <property type="match status" value="1"/>
</dbReference>
<evidence type="ECO:0000256" key="1">
    <source>
        <dbReference type="ARBA" id="ARBA00022617"/>
    </source>
</evidence>
<dbReference type="EMBL" id="OU912926">
    <property type="protein sequence ID" value="CAG9934331.1"/>
    <property type="molecule type" value="Genomic_DNA"/>
</dbReference>
<keyword evidence="5" id="KW-0812">Transmembrane</keyword>
<evidence type="ECO:0000259" key="6">
    <source>
        <dbReference type="PROSITE" id="PS51007"/>
    </source>
</evidence>
<dbReference type="Gene3D" id="1.10.760.10">
    <property type="entry name" value="Cytochrome c-like domain"/>
    <property type="match status" value="1"/>
</dbReference>
<evidence type="ECO:0000313" key="8">
    <source>
        <dbReference type="Proteomes" id="UP000839052"/>
    </source>
</evidence>
<name>A0ABM8Z3E5_9PROT</name>
<keyword evidence="8" id="KW-1185">Reference proteome</keyword>
<reference evidence="7 8" key="1">
    <citation type="submission" date="2021-10" db="EMBL/GenBank/DDBJ databases">
        <authorList>
            <person name="Koch H."/>
        </authorList>
    </citation>
    <scope>NUCLEOTIDE SEQUENCE [LARGE SCALE GENOMIC DNA]</scope>
    <source>
        <strain evidence="7">6680</strain>
    </source>
</reference>
<feature type="transmembrane region" description="Helical" evidence="5">
    <location>
        <begin position="7"/>
        <end position="25"/>
    </location>
</feature>
<keyword evidence="1 4" id="KW-0349">Heme</keyword>
<dbReference type="RefSeq" id="WP_239797980.1">
    <property type="nucleotide sequence ID" value="NZ_OU912926.1"/>
</dbReference>
<organism evidence="7 8">
    <name type="scientific">Candidatus Nitrotoga arctica</name>
    <dbReference type="NCBI Taxonomy" id="453162"/>
    <lineage>
        <taxon>Bacteria</taxon>
        <taxon>Pseudomonadati</taxon>
        <taxon>Pseudomonadota</taxon>
        <taxon>Betaproteobacteria</taxon>
        <taxon>Nitrosomonadales</taxon>
        <taxon>Gallionellaceae</taxon>
        <taxon>Candidatus Nitrotoga</taxon>
    </lineage>
</organism>
<dbReference type="PROSITE" id="PS51007">
    <property type="entry name" value="CYTC"/>
    <property type="match status" value="1"/>
</dbReference>
<dbReference type="InterPro" id="IPR009056">
    <property type="entry name" value="Cyt_c-like_dom"/>
</dbReference>
<feature type="domain" description="Cytochrome c" evidence="6">
    <location>
        <begin position="31"/>
        <end position="138"/>
    </location>
</feature>
<gene>
    <name evidence="7" type="ORF">NTG6680_3082</name>
</gene>
<evidence type="ECO:0000256" key="4">
    <source>
        <dbReference type="PROSITE-ProRule" id="PRU00433"/>
    </source>
</evidence>
<evidence type="ECO:0000256" key="3">
    <source>
        <dbReference type="ARBA" id="ARBA00023004"/>
    </source>
</evidence>
<keyword evidence="3 4" id="KW-0408">Iron</keyword>
<keyword evidence="5" id="KW-0472">Membrane</keyword>
<evidence type="ECO:0000256" key="2">
    <source>
        <dbReference type="ARBA" id="ARBA00022723"/>
    </source>
</evidence>
<keyword evidence="2 4" id="KW-0479">Metal-binding</keyword>
<sequence length="162" mass="18927">MKLGEKIVFIVIAIVVVGFMGRNLWRLNTIQEVDKGIPYYSTASATLERAAMDIYRQQNCKSCHSLWTVRDLMKAVPAPILDGIGSLRSEDWFYQYFSAINPQAILPSRLKREYQMPSYVQLSESERRLLARYMANLKVQDWYLEETRKAEHEILTGQEYRP</sequence>